<dbReference type="AlphaFoldDB" id="A0A1G6AMF0"/>
<reference evidence="1 2" key="1">
    <citation type="submission" date="2016-10" db="EMBL/GenBank/DDBJ databases">
        <authorList>
            <person name="de Groot N.N."/>
        </authorList>
    </citation>
    <scope>NUCLEOTIDE SEQUENCE [LARGE SCALE GENOMIC DNA]</scope>
    <source>
        <strain evidence="1 2">A-4</strain>
    </source>
</reference>
<dbReference type="InterPro" id="IPR012545">
    <property type="entry name" value="DUF1697"/>
</dbReference>
<sequence length="179" mass="20887">MRYALLLRGINVGGKNKVSMAELKAALTELGLSEVGSYINSGNLFFSSDRPQAQIREMLEQFFSSHYPFVSSFCLLSFEDYMQDYDKLPDWWQDDLARKDVLFYTRSDQKELAQDMVGEMNLTDEVVHFGSFAIFWGKYNETSYSKTAYHKELIKTPLYKQVTIRNGRTYEKLKSFLEK</sequence>
<dbReference type="Pfam" id="PF08002">
    <property type="entry name" value="DUF1697"/>
    <property type="match status" value="1"/>
</dbReference>
<organism evidence="1 2">
    <name type="scientific">Streptococcus henryi</name>
    <dbReference type="NCBI Taxonomy" id="439219"/>
    <lineage>
        <taxon>Bacteria</taxon>
        <taxon>Bacillati</taxon>
        <taxon>Bacillota</taxon>
        <taxon>Bacilli</taxon>
        <taxon>Lactobacillales</taxon>
        <taxon>Streptococcaceae</taxon>
        <taxon>Streptococcus</taxon>
    </lineage>
</organism>
<dbReference type="EMBL" id="FMXP01000005">
    <property type="protein sequence ID" value="SDB09333.1"/>
    <property type="molecule type" value="Genomic_DNA"/>
</dbReference>
<gene>
    <name evidence="1" type="ORF">SAMN02910293_00480</name>
</gene>
<dbReference type="Gene3D" id="3.30.70.1280">
    <property type="entry name" value="SP0830-like domains"/>
    <property type="match status" value="1"/>
</dbReference>
<proteinExistence type="predicted"/>
<accession>A0A1G6AMF0</accession>
<dbReference type="Gene3D" id="3.30.70.1260">
    <property type="entry name" value="bacterial protein sp0830 like"/>
    <property type="match status" value="1"/>
</dbReference>
<dbReference type="PANTHER" id="PTHR36439:SF1">
    <property type="entry name" value="DUF1697 DOMAIN-CONTAINING PROTEIN"/>
    <property type="match status" value="1"/>
</dbReference>
<protein>
    <submittedName>
        <fullName evidence="1">Uncharacterized conserved protein, DUF1697 family</fullName>
    </submittedName>
</protein>
<name>A0A1G6AMF0_9STRE</name>
<dbReference type="Proteomes" id="UP000182508">
    <property type="component" value="Unassembled WGS sequence"/>
</dbReference>
<dbReference type="PIRSF" id="PIRSF008502">
    <property type="entry name" value="UCP008502"/>
    <property type="match status" value="1"/>
</dbReference>
<evidence type="ECO:0000313" key="2">
    <source>
        <dbReference type="Proteomes" id="UP000182508"/>
    </source>
</evidence>
<dbReference type="RefSeq" id="WP_074485271.1">
    <property type="nucleotide sequence ID" value="NZ_FMXP01000005.1"/>
</dbReference>
<evidence type="ECO:0000313" key="1">
    <source>
        <dbReference type="EMBL" id="SDB09333.1"/>
    </source>
</evidence>
<keyword evidence="2" id="KW-1185">Reference proteome</keyword>
<dbReference type="eggNOG" id="COG3797">
    <property type="taxonomic scope" value="Bacteria"/>
</dbReference>
<dbReference type="PANTHER" id="PTHR36439">
    <property type="entry name" value="BLL4334 PROTEIN"/>
    <property type="match status" value="1"/>
</dbReference>
<dbReference type="STRING" id="439219.SAMN02910293_00480"/>
<dbReference type="SUPFAM" id="SSF160379">
    <property type="entry name" value="SP0830-like"/>
    <property type="match status" value="1"/>
</dbReference>